<evidence type="ECO:0000313" key="2">
    <source>
        <dbReference type="Proteomes" id="UP000187203"/>
    </source>
</evidence>
<dbReference type="AlphaFoldDB" id="A0A1R3KLJ1"/>
<proteinExistence type="predicted"/>
<evidence type="ECO:0000313" key="1">
    <source>
        <dbReference type="EMBL" id="OMP07947.1"/>
    </source>
</evidence>
<dbReference type="OrthoDB" id="1741279at2759"/>
<accession>A0A1R3KLJ1</accession>
<protein>
    <submittedName>
        <fullName evidence="1">Ribonuclease H protein</fullName>
    </submittedName>
</protein>
<dbReference type="Proteomes" id="UP000187203">
    <property type="component" value="Unassembled WGS sequence"/>
</dbReference>
<name>A0A1R3KLJ1_9ROSI</name>
<gene>
    <name evidence="1" type="ORF">COLO4_06910</name>
</gene>
<comment type="caution">
    <text evidence="1">The sequence shown here is derived from an EMBL/GenBank/DDBJ whole genome shotgun (WGS) entry which is preliminary data.</text>
</comment>
<dbReference type="EMBL" id="AWUE01012984">
    <property type="protein sequence ID" value="OMP07947.1"/>
    <property type="molecule type" value="Genomic_DNA"/>
</dbReference>
<keyword evidence="2" id="KW-1185">Reference proteome</keyword>
<reference evidence="2" key="1">
    <citation type="submission" date="2013-09" db="EMBL/GenBank/DDBJ databases">
        <title>Corchorus olitorius genome sequencing.</title>
        <authorList>
            <person name="Alam M."/>
            <person name="Haque M.S."/>
            <person name="Islam M.S."/>
            <person name="Emdad E.M."/>
            <person name="Islam M.M."/>
            <person name="Ahmed B."/>
            <person name="Halim A."/>
            <person name="Hossen Q.M.M."/>
            <person name="Hossain M.Z."/>
            <person name="Ahmed R."/>
            <person name="Khan M.M."/>
            <person name="Islam R."/>
            <person name="Rashid M.M."/>
            <person name="Khan S.A."/>
            <person name="Rahman M.S."/>
            <person name="Alam M."/>
            <person name="Yahiya A.S."/>
            <person name="Khan M.S."/>
            <person name="Azam M.S."/>
            <person name="Haque T."/>
            <person name="Lashkar M.Z.H."/>
            <person name="Akhand A.I."/>
            <person name="Morshed G."/>
            <person name="Roy S."/>
            <person name="Uddin K.S."/>
            <person name="Rabeya T."/>
            <person name="Hossain A.S."/>
            <person name="Chowdhury A."/>
            <person name="Snigdha A.R."/>
            <person name="Mortoza M.S."/>
            <person name="Matin S.A."/>
            <person name="Hoque S.M.E."/>
            <person name="Islam M.K."/>
            <person name="Roy D.K."/>
            <person name="Haider R."/>
            <person name="Moosa M.M."/>
            <person name="Elias S.M."/>
            <person name="Hasan A.M."/>
            <person name="Jahan S."/>
            <person name="Shafiuddin M."/>
            <person name="Mahmood N."/>
            <person name="Shommy N.S."/>
        </authorList>
    </citation>
    <scope>NUCLEOTIDE SEQUENCE [LARGE SCALE GENOMIC DNA]</scope>
    <source>
        <strain evidence="2">cv. O-4</strain>
    </source>
</reference>
<organism evidence="1 2">
    <name type="scientific">Corchorus olitorius</name>
    <dbReference type="NCBI Taxonomy" id="93759"/>
    <lineage>
        <taxon>Eukaryota</taxon>
        <taxon>Viridiplantae</taxon>
        <taxon>Streptophyta</taxon>
        <taxon>Embryophyta</taxon>
        <taxon>Tracheophyta</taxon>
        <taxon>Spermatophyta</taxon>
        <taxon>Magnoliopsida</taxon>
        <taxon>eudicotyledons</taxon>
        <taxon>Gunneridae</taxon>
        <taxon>Pentapetalae</taxon>
        <taxon>rosids</taxon>
        <taxon>malvids</taxon>
        <taxon>Malvales</taxon>
        <taxon>Malvaceae</taxon>
        <taxon>Grewioideae</taxon>
        <taxon>Apeibeae</taxon>
        <taxon>Corchorus</taxon>
    </lineage>
</organism>
<sequence>MVRQARDIGAIRGLKLSKECPTLTHLLFADDSLFFMEAEVNSCRRTDPIEFYTYTAVG</sequence>